<comment type="caution">
    <text evidence="2">The sequence shown here is derived from an EMBL/GenBank/DDBJ whole genome shotgun (WGS) entry which is preliminary data.</text>
</comment>
<keyword evidence="3" id="KW-1185">Reference proteome</keyword>
<evidence type="ECO:0000256" key="1">
    <source>
        <dbReference type="SAM" id="MobiDB-lite"/>
    </source>
</evidence>
<evidence type="ECO:0000313" key="2">
    <source>
        <dbReference type="EMBL" id="MCI00973.1"/>
    </source>
</evidence>
<dbReference type="Proteomes" id="UP000265520">
    <property type="component" value="Unassembled WGS sequence"/>
</dbReference>
<accession>A0A392NMC9</accession>
<protein>
    <submittedName>
        <fullName evidence="2">Uncharacterized protein</fullName>
    </submittedName>
</protein>
<feature type="non-terminal residue" evidence="2">
    <location>
        <position position="1"/>
    </location>
</feature>
<organism evidence="2 3">
    <name type="scientific">Trifolium medium</name>
    <dbReference type="NCBI Taxonomy" id="97028"/>
    <lineage>
        <taxon>Eukaryota</taxon>
        <taxon>Viridiplantae</taxon>
        <taxon>Streptophyta</taxon>
        <taxon>Embryophyta</taxon>
        <taxon>Tracheophyta</taxon>
        <taxon>Spermatophyta</taxon>
        <taxon>Magnoliopsida</taxon>
        <taxon>eudicotyledons</taxon>
        <taxon>Gunneridae</taxon>
        <taxon>Pentapetalae</taxon>
        <taxon>rosids</taxon>
        <taxon>fabids</taxon>
        <taxon>Fabales</taxon>
        <taxon>Fabaceae</taxon>
        <taxon>Papilionoideae</taxon>
        <taxon>50 kb inversion clade</taxon>
        <taxon>NPAAA clade</taxon>
        <taxon>Hologalegina</taxon>
        <taxon>IRL clade</taxon>
        <taxon>Trifolieae</taxon>
        <taxon>Trifolium</taxon>
    </lineage>
</organism>
<dbReference type="EMBL" id="LXQA010044852">
    <property type="protein sequence ID" value="MCI00973.1"/>
    <property type="molecule type" value="Genomic_DNA"/>
</dbReference>
<reference evidence="2 3" key="1">
    <citation type="journal article" date="2018" name="Front. Plant Sci.">
        <title>Red Clover (Trifolium pratense) and Zigzag Clover (T. medium) - A Picture of Genomic Similarities and Differences.</title>
        <authorList>
            <person name="Dluhosova J."/>
            <person name="Istvanek J."/>
            <person name="Nedelnik J."/>
            <person name="Repkova J."/>
        </authorList>
    </citation>
    <scope>NUCLEOTIDE SEQUENCE [LARGE SCALE GENOMIC DNA]</scope>
    <source>
        <strain evidence="3">cv. 10/8</strain>
        <tissue evidence="2">Leaf</tissue>
    </source>
</reference>
<dbReference type="AlphaFoldDB" id="A0A392NMC9"/>
<evidence type="ECO:0000313" key="3">
    <source>
        <dbReference type="Proteomes" id="UP000265520"/>
    </source>
</evidence>
<sequence length="78" mass="8732">PNSEVYNPTNEDRYAVNVVDISRIPSYLKNQQTPITAIRHHHAYLQPPPVTGHHRHVCHQSPPVTGHHPPPDAAIHDG</sequence>
<proteinExistence type="predicted"/>
<name>A0A392NMC9_9FABA</name>
<feature type="region of interest" description="Disordered" evidence="1">
    <location>
        <begin position="46"/>
        <end position="78"/>
    </location>
</feature>